<name>T1CYK4_9HELI</name>
<reference evidence="1 2" key="1">
    <citation type="journal article" date="2013" name="Genome Announc.">
        <title>Draft Genome Sequence of Helicobacter fennelliae Strain MRY12-0050, Isolated from a Bacteremia Patient.</title>
        <authorList>
            <person name="Rimbara E."/>
            <person name="Matsui M."/>
            <person name="Mori S."/>
            <person name="Suzuki S."/>
            <person name="Suzuki M."/>
            <person name="Kim H."/>
            <person name="Sekizuka T."/>
            <person name="Kuroda M."/>
            <person name="Shibayama K."/>
        </authorList>
    </citation>
    <scope>NUCLEOTIDE SEQUENCE [LARGE SCALE GENOMIC DNA]</scope>
    <source>
        <strain evidence="1 2">MRY12-0050</strain>
    </source>
</reference>
<dbReference type="STRING" id="1325130.HFN_1629"/>
<comment type="caution">
    <text evidence="1">The sequence shown here is derived from an EMBL/GenBank/DDBJ whole genome shotgun (WGS) entry which is preliminary data.</text>
</comment>
<dbReference type="AlphaFoldDB" id="T1CYK4"/>
<evidence type="ECO:0000313" key="2">
    <source>
        <dbReference type="Proteomes" id="UP000018143"/>
    </source>
</evidence>
<organism evidence="1 2">
    <name type="scientific">Helicobacter fennelliae MRY12-0050</name>
    <dbReference type="NCBI Taxonomy" id="1325130"/>
    <lineage>
        <taxon>Bacteria</taxon>
        <taxon>Pseudomonadati</taxon>
        <taxon>Campylobacterota</taxon>
        <taxon>Epsilonproteobacteria</taxon>
        <taxon>Campylobacterales</taxon>
        <taxon>Helicobacteraceae</taxon>
        <taxon>Helicobacter</taxon>
    </lineage>
</organism>
<protein>
    <submittedName>
        <fullName evidence="1">Uncharacterized protein</fullName>
    </submittedName>
</protein>
<keyword evidence="2" id="KW-1185">Reference proteome</keyword>
<sequence length="122" mass="13586">MNSPSFSVVIPIKDINAPHFIHTLSYLKHFTNAQDIVILTAMENAKMSHQFENLQKIGNVVWIDEKDIYQGMNLESISAKMCGLGANSTSRAGWYLQQFLKMAFALYVLKNANSAKFLTGGG</sequence>
<gene>
    <name evidence="1" type="ORF">HFN_1629</name>
</gene>
<proteinExistence type="predicted"/>
<dbReference type="RefSeq" id="WP_023946305.1">
    <property type="nucleotide sequence ID" value="NZ_BASD01000004.1"/>
</dbReference>
<dbReference type="OrthoDB" id="5325940at2"/>
<dbReference type="EMBL" id="BASD01000004">
    <property type="protein sequence ID" value="GAD18031.1"/>
    <property type="molecule type" value="Genomic_DNA"/>
</dbReference>
<dbReference type="Proteomes" id="UP000018143">
    <property type="component" value="Unassembled WGS sequence"/>
</dbReference>
<accession>T1CYK4</accession>
<evidence type="ECO:0000313" key="1">
    <source>
        <dbReference type="EMBL" id="GAD18031.1"/>
    </source>
</evidence>